<dbReference type="AlphaFoldDB" id="A0A8H8V104"/>
<reference evidence="2" key="1">
    <citation type="submission" date="2019-06" db="EMBL/GenBank/DDBJ databases">
        <authorList>
            <person name="Palmer J.M."/>
        </authorList>
    </citation>
    <scope>NUCLEOTIDE SEQUENCE</scope>
    <source>
        <strain evidence="2">TWF679</strain>
    </source>
</reference>
<evidence type="ECO:0000259" key="1">
    <source>
        <dbReference type="PROSITE" id="PS50181"/>
    </source>
</evidence>
<dbReference type="OrthoDB" id="10367130at2759"/>
<dbReference type="Proteomes" id="UP000614610">
    <property type="component" value="Unassembled WGS sequence"/>
</dbReference>
<name>A0A8H8V104_ORBOL</name>
<dbReference type="InterPro" id="IPR001810">
    <property type="entry name" value="F-box_dom"/>
</dbReference>
<dbReference type="EMBL" id="WIWT01000077">
    <property type="protein sequence ID" value="KAF3203641.1"/>
    <property type="molecule type" value="Genomic_DNA"/>
</dbReference>
<dbReference type="PROSITE" id="PS50181">
    <property type="entry name" value="FBOX"/>
    <property type="match status" value="1"/>
</dbReference>
<sequence>MESPVQDSFVPPIILRIPQELLLEIGKQLTLFDIYSLRNSCRVVHTRLGPQEQSIWHHLLSPDASRKPIYWKRHINKDYNPSYEVIPTRPDCRPTSNTELEKGPGNYYLQAKMIRNGELAGCQMCLAQVACSDTYRAMIFWKWVCASCLYYFFRGSIAHVAKKHPHNRFDPNLIISHTARCSPIPPKAPSNRFKQYLLSDIDRVIQEQLDSTRKPNTSHQRFCTSVPFLIKFLCQMYARPTFKGFHGFWSVEELQRSLERNAQILRDRPPRNPRRPFVLEKGEEKCPGPVLLVIAAEAYSAMEELTPALIRKNMESERRIRDMLYFYPMVKGNSINLQGPTDFLIPEWIQLAFLEWVDVSKLPPDGIPFDKVRLCPYCEKLTEESLYNYIFQTVGRYKRCNEHPGKEISGTRLLAKHIYMFHFENLYEDWVFKPASLEFYSKLETFLHS</sequence>
<gene>
    <name evidence="2" type="ORF">TWF679_010172</name>
</gene>
<feature type="domain" description="F-box" evidence="1">
    <location>
        <begin position="11"/>
        <end position="59"/>
    </location>
</feature>
<evidence type="ECO:0000313" key="3">
    <source>
        <dbReference type="Proteomes" id="UP000614610"/>
    </source>
</evidence>
<accession>A0A8H8V104</accession>
<proteinExistence type="predicted"/>
<evidence type="ECO:0000313" key="2">
    <source>
        <dbReference type="EMBL" id="KAF3203641.1"/>
    </source>
</evidence>
<organism evidence="2 3">
    <name type="scientific">Orbilia oligospora</name>
    <name type="common">Nematode-trapping fungus</name>
    <name type="synonym">Arthrobotrys oligospora</name>
    <dbReference type="NCBI Taxonomy" id="2813651"/>
    <lineage>
        <taxon>Eukaryota</taxon>
        <taxon>Fungi</taxon>
        <taxon>Dikarya</taxon>
        <taxon>Ascomycota</taxon>
        <taxon>Pezizomycotina</taxon>
        <taxon>Orbiliomycetes</taxon>
        <taxon>Orbiliales</taxon>
        <taxon>Orbiliaceae</taxon>
        <taxon>Orbilia</taxon>
    </lineage>
</organism>
<comment type="caution">
    <text evidence="2">The sequence shown here is derived from an EMBL/GenBank/DDBJ whole genome shotgun (WGS) entry which is preliminary data.</text>
</comment>
<protein>
    <recommendedName>
        <fullName evidence="1">F-box domain-containing protein</fullName>
    </recommendedName>
</protein>